<accession>A0A543E3H8</accession>
<dbReference type="Proteomes" id="UP000315677">
    <property type="component" value="Unassembled WGS sequence"/>
</dbReference>
<gene>
    <name evidence="1" type="ORF">FB558_2960</name>
</gene>
<evidence type="ECO:0000313" key="2">
    <source>
        <dbReference type="Proteomes" id="UP000315677"/>
    </source>
</evidence>
<dbReference type="EMBL" id="VFPA01000001">
    <property type="protein sequence ID" value="TQM16155.1"/>
    <property type="molecule type" value="Genomic_DNA"/>
</dbReference>
<keyword evidence="2" id="KW-1185">Reference proteome</keyword>
<evidence type="ECO:0000313" key="1">
    <source>
        <dbReference type="EMBL" id="TQM16155.1"/>
    </source>
</evidence>
<reference evidence="1 2" key="1">
    <citation type="submission" date="2019-06" db="EMBL/GenBank/DDBJ databases">
        <title>Sequencing the genomes of 1000 actinobacteria strains.</title>
        <authorList>
            <person name="Klenk H.-P."/>
        </authorList>
    </citation>
    <scope>NUCLEOTIDE SEQUENCE [LARGE SCALE GENOMIC DNA]</scope>
    <source>
        <strain evidence="1 2">DSM 45301</strain>
    </source>
</reference>
<dbReference type="AlphaFoldDB" id="A0A543E3H8"/>
<dbReference type="OrthoDB" id="3190646at2"/>
<comment type="caution">
    <text evidence="1">The sequence shown here is derived from an EMBL/GenBank/DDBJ whole genome shotgun (WGS) entry which is preliminary data.</text>
</comment>
<proteinExistence type="predicted"/>
<sequence length="77" mass="8308">MPASDVRALALLSDGASRVAGRFALTDWPGIMRTLANHGPAELLSQNRAAEHDDPDGSRWPRRKIHDDATAAYVTGL</sequence>
<dbReference type="RefSeq" id="WP_142052994.1">
    <property type="nucleotide sequence ID" value="NZ_VFPA01000001.1"/>
</dbReference>
<name>A0A543E3H8_9PSEU</name>
<organism evidence="1 2">
    <name type="scientific">Pseudonocardia kunmingensis</name>
    <dbReference type="NCBI Taxonomy" id="630975"/>
    <lineage>
        <taxon>Bacteria</taxon>
        <taxon>Bacillati</taxon>
        <taxon>Actinomycetota</taxon>
        <taxon>Actinomycetes</taxon>
        <taxon>Pseudonocardiales</taxon>
        <taxon>Pseudonocardiaceae</taxon>
        <taxon>Pseudonocardia</taxon>
    </lineage>
</organism>
<protein>
    <submittedName>
        <fullName evidence="1">Uncharacterized protein</fullName>
    </submittedName>
</protein>